<dbReference type="RefSeq" id="WP_182704354.1">
    <property type="nucleotide sequence ID" value="NZ_JACJII010000001.1"/>
</dbReference>
<dbReference type="EMBL" id="JACJII010000001">
    <property type="protein sequence ID" value="MBA9002269.1"/>
    <property type="molecule type" value="Genomic_DNA"/>
</dbReference>
<organism evidence="2 3">
    <name type="scientific">Thermomonospora cellulosilytica</name>
    <dbReference type="NCBI Taxonomy" id="1411118"/>
    <lineage>
        <taxon>Bacteria</taxon>
        <taxon>Bacillati</taxon>
        <taxon>Actinomycetota</taxon>
        <taxon>Actinomycetes</taxon>
        <taxon>Streptosporangiales</taxon>
        <taxon>Thermomonosporaceae</taxon>
        <taxon>Thermomonospora</taxon>
    </lineage>
</organism>
<evidence type="ECO:0000256" key="1">
    <source>
        <dbReference type="SAM" id="Phobius"/>
    </source>
</evidence>
<comment type="caution">
    <text evidence="2">The sequence shown here is derived from an EMBL/GenBank/DDBJ whole genome shotgun (WGS) entry which is preliminary data.</text>
</comment>
<keyword evidence="3" id="KW-1185">Reference proteome</keyword>
<accession>A0A7W3MUT1</accession>
<proteinExistence type="predicted"/>
<dbReference type="Proteomes" id="UP000539313">
    <property type="component" value="Unassembled WGS sequence"/>
</dbReference>
<evidence type="ECO:0000313" key="2">
    <source>
        <dbReference type="EMBL" id="MBA9002269.1"/>
    </source>
</evidence>
<gene>
    <name evidence="2" type="ORF">HNR21_001151</name>
</gene>
<dbReference type="AlphaFoldDB" id="A0A7W3MUT1"/>
<feature type="transmembrane region" description="Helical" evidence="1">
    <location>
        <begin position="20"/>
        <end position="38"/>
    </location>
</feature>
<name>A0A7W3MUT1_9ACTN</name>
<keyword evidence="1" id="KW-0472">Membrane</keyword>
<keyword evidence="1" id="KW-0812">Transmembrane</keyword>
<keyword evidence="1" id="KW-1133">Transmembrane helix</keyword>
<evidence type="ECO:0000313" key="3">
    <source>
        <dbReference type="Proteomes" id="UP000539313"/>
    </source>
</evidence>
<reference evidence="2 3" key="1">
    <citation type="submission" date="2020-08" db="EMBL/GenBank/DDBJ databases">
        <title>Sequencing the genomes of 1000 actinobacteria strains.</title>
        <authorList>
            <person name="Klenk H.-P."/>
        </authorList>
    </citation>
    <scope>NUCLEOTIDE SEQUENCE [LARGE SCALE GENOMIC DNA]</scope>
    <source>
        <strain evidence="2 3">DSM 45823</strain>
    </source>
</reference>
<sequence>MADNRFPPPVDPSPERRRNILLIAGAVLVILIAVAVLGDSDESADGPTLDELLATSSPSYTPSPTATLLTALSDRERAFLEEMGEEPPFDSEDKEALGNGWYACTGDDRGYLADDEFPDVDGPPTAQLLRDSQDTDDEPLYEAAITHLCPEHLPLLKKEQERLKDSFEDGTWTVGEDVKPGTYRTDGRVTNCYWERSTRGGDTIANDFVTNAPGGVTVTISPSDGGFTSEGCDRWLRVR</sequence>
<protein>
    <submittedName>
        <fullName evidence="2">Uncharacterized protein</fullName>
    </submittedName>
</protein>